<reference evidence="1 2" key="1">
    <citation type="submission" date="2019-05" db="EMBL/GenBank/DDBJ databases">
        <title>Another draft genome of Portunus trituberculatus and its Hox gene families provides insights of decapod evolution.</title>
        <authorList>
            <person name="Jeong J.-H."/>
            <person name="Song I."/>
            <person name="Kim S."/>
            <person name="Choi T."/>
            <person name="Kim D."/>
            <person name="Ryu S."/>
            <person name="Kim W."/>
        </authorList>
    </citation>
    <scope>NUCLEOTIDE SEQUENCE [LARGE SCALE GENOMIC DNA]</scope>
    <source>
        <tissue evidence="1">Muscle</tissue>
    </source>
</reference>
<gene>
    <name evidence="1" type="ORF">E2C01_031559</name>
</gene>
<name>A0A5B7EYF8_PORTR</name>
<dbReference type="AlphaFoldDB" id="A0A5B7EYF8"/>
<sequence length="196" mass="22194">MTLKLVQSVGGCGTKQQTSRDDTVCCHDGSRGEDPVLDLVDCLKVNLHIMCSYLECKSQITREILIRSPYQLLEEVRDGRLGERERGVPDRVEMWLNTIKILPRTSQLFRNGLDNGGVAGQFPRDQPKRVETGVEAMERKEKGIRGNGHEIWEWRDKCRETEVLAGGEEIHERHPPKSPQALAYIMVKSPLCGNDL</sequence>
<dbReference type="Proteomes" id="UP000324222">
    <property type="component" value="Unassembled WGS sequence"/>
</dbReference>
<accession>A0A5B7EYF8</accession>
<protein>
    <submittedName>
        <fullName evidence="1">Uncharacterized protein</fullName>
    </submittedName>
</protein>
<evidence type="ECO:0000313" key="1">
    <source>
        <dbReference type="EMBL" id="MPC38058.1"/>
    </source>
</evidence>
<proteinExistence type="predicted"/>
<comment type="caution">
    <text evidence="1">The sequence shown here is derived from an EMBL/GenBank/DDBJ whole genome shotgun (WGS) entry which is preliminary data.</text>
</comment>
<evidence type="ECO:0000313" key="2">
    <source>
        <dbReference type="Proteomes" id="UP000324222"/>
    </source>
</evidence>
<dbReference type="EMBL" id="VSRR010003964">
    <property type="protein sequence ID" value="MPC38058.1"/>
    <property type="molecule type" value="Genomic_DNA"/>
</dbReference>
<keyword evidence="2" id="KW-1185">Reference proteome</keyword>
<organism evidence="1 2">
    <name type="scientific">Portunus trituberculatus</name>
    <name type="common">Swimming crab</name>
    <name type="synonym">Neptunus trituberculatus</name>
    <dbReference type="NCBI Taxonomy" id="210409"/>
    <lineage>
        <taxon>Eukaryota</taxon>
        <taxon>Metazoa</taxon>
        <taxon>Ecdysozoa</taxon>
        <taxon>Arthropoda</taxon>
        <taxon>Crustacea</taxon>
        <taxon>Multicrustacea</taxon>
        <taxon>Malacostraca</taxon>
        <taxon>Eumalacostraca</taxon>
        <taxon>Eucarida</taxon>
        <taxon>Decapoda</taxon>
        <taxon>Pleocyemata</taxon>
        <taxon>Brachyura</taxon>
        <taxon>Eubrachyura</taxon>
        <taxon>Portunoidea</taxon>
        <taxon>Portunidae</taxon>
        <taxon>Portuninae</taxon>
        <taxon>Portunus</taxon>
    </lineage>
</organism>